<dbReference type="EMBL" id="HBUF01341638">
    <property type="protein sequence ID" value="CAG6704387.1"/>
    <property type="molecule type" value="Transcribed_RNA"/>
</dbReference>
<dbReference type="EMBL" id="HBUF01293545">
    <property type="protein sequence ID" value="CAG6689700.1"/>
    <property type="molecule type" value="Transcribed_RNA"/>
</dbReference>
<dbReference type="EMBL" id="HBUF01671382">
    <property type="protein sequence ID" value="CAG6790514.1"/>
    <property type="molecule type" value="Transcribed_RNA"/>
</dbReference>
<accession>A0A8D8UG33</accession>
<dbReference type="GO" id="GO:0006355">
    <property type="term" value="P:regulation of DNA-templated transcription"/>
    <property type="evidence" value="ECO:0007669"/>
    <property type="project" value="InterPro"/>
</dbReference>
<name>A0A8D8UG33_9HEMI</name>
<protein>
    <submittedName>
        <fullName evidence="2">SAP30-binding protein</fullName>
    </submittedName>
</protein>
<feature type="compositionally biased region" description="Basic and acidic residues" evidence="1">
    <location>
        <begin position="242"/>
        <end position="251"/>
    </location>
</feature>
<dbReference type="EMBL" id="HBUF01341639">
    <property type="protein sequence ID" value="CAG6704388.1"/>
    <property type="molecule type" value="Transcribed_RNA"/>
</dbReference>
<feature type="region of interest" description="Disordered" evidence="1">
    <location>
        <begin position="1"/>
        <end position="33"/>
    </location>
</feature>
<evidence type="ECO:0000256" key="1">
    <source>
        <dbReference type="SAM" id="MobiDB-lite"/>
    </source>
</evidence>
<reference evidence="2" key="1">
    <citation type="submission" date="2021-05" db="EMBL/GenBank/DDBJ databases">
        <authorList>
            <person name="Alioto T."/>
            <person name="Alioto T."/>
            <person name="Gomez Garrido J."/>
        </authorList>
    </citation>
    <scope>NUCLEOTIDE SEQUENCE</scope>
</reference>
<sequence>MTDKTEALQALTATYTDSEEEEDHDKIVSEPIQNDTSSVIVNLTMGQVEEQQRQKAVAKLVSYYHDENDMVISEDDEGEKENSLNTSAEPTPTEEKQVELLTPADKDDVQLPPEPPGRCSQDLQDKINKLYDKMQATGMNMNQVIQKRKDFRNPSIYEKLIQFCGINELGTNYDASMYDPLRWGKESYYEELAKAQKEEMDKRNKEQKEPKTKVEIVVGTAKKPSSSSAAPVIKASGVAVSSDDKNRKSKWDQMGGSLPLGPMLPAAPLTTTVTGTKGTVISAFGTLPKKVKTSHS</sequence>
<dbReference type="EMBL" id="HBUF01293547">
    <property type="protein sequence ID" value="CAG6689702.1"/>
    <property type="molecule type" value="Transcribed_RNA"/>
</dbReference>
<feature type="compositionally biased region" description="Low complexity" evidence="1">
    <location>
        <begin position="221"/>
        <end position="236"/>
    </location>
</feature>
<dbReference type="PANTHER" id="PTHR13464:SF0">
    <property type="entry name" value="SAP30-BINDING PROTEIN"/>
    <property type="match status" value="1"/>
</dbReference>
<proteinExistence type="predicted"/>
<feature type="region of interest" description="Disordered" evidence="1">
    <location>
        <begin position="68"/>
        <end position="122"/>
    </location>
</feature>
<feature type="compositionally biased region" description="Basic and acidic residues" evidence="1">
    <location>
        <begin position="93"/>
        <end position="109"/>
    </location>
</feature>
<dbReference type="Pfam" id="PF07818">
    <property type="entry name" value="HCNGP"/>
    <property type="match status" value="1"/>
</dbReference>
<feature type="compositionally biased region" description="Basic and acidic residues" evidence="1">
    <location>
        <begin position="199"/>
        <end position="214"/>
    </location>
</feature>
<evidence type="ECO:0000313" key="2">
    <source>
        <dbReference type="EMBL" id="CAG6704384.1"/>
    </source>
</evidence>
<dbReference type="EMBL" id="HBUF01293548">
    <property type="protein sequence ID" value="CAG6689703.1"/>
    <property type="molecule type" value="Transcribed_RNA"/>
</dbReference>
<organism evidence="2">
    <name type="scientific">Cacopsylla melanoneura</name>
    <dbReference type="NCBI Taxonomy" id="428564"/>
    <lineage>
        <taxon>Eukaryota</taxon>
        <taxon>Metazoa</taxon>
        <taxon>Ecdysozoa</taxon>
        <taxon>Arthropoda</taxon>
        <taxon>Hexapoda</taxon>
        <taxon>Insecta</taxon>
        <taxon>Pterygota</taxon>
        <taxon>Neoptera</taxon>
        <taxon>Paraneoptera</taxon>
        <taxon>Hemiptera</taxon>
        <taxon>Sternorrhyncha</taxon>
        <taxon>Psylloidea</taxon>
        <taxon>Psyllidae</taxon>
        <taxon>Psyllinae</taxon>
        <taxon>Cacopsylla</taxon>
    </lineage>
</organism>
<feature type="region of interest" description="Disordered" evidence="1">
    <location>
        <begin position="199"/>
        <end position="263"/>
    </location>
</feature>
<dbReference type="EMBL" id="HBUF01341636">
    <property type="protein sequence ID" value="CAG6704385.1"/>
    <property type="molecule type" value="Transcribed_RNA"/>
</dbReference>
<dbReference type="GO" id="GO:0005634">
    <property type="term" value="C:nucleus"/>
    <property type="evidence" value="ECO:0007669"/>
    <property type="project" value="TreeGrafter"/>
</dbReference>
<feature type="compositionally biased region" description="Low complexity" evidence="1">
    <location>
        <begin position="254"/>
        <end position="263"/>
    </location>
</feature>
<dbReference type="EMBL" id="HBUF01671383">
    <property type="protein sequence ID" value="CAG6790515.1"/>
    <property type="molecule type" value="Transcribed_RNA"/>
</dbReference>
<dbReference type="EMBL" id="HBUF01105839">
    <property type="protein sequence ID" value="CAG6639176.1"/>
    <property type="molecule type" value="Transcribed_RNA"/>
</dbReference>
<dbReference type="EMBL" id="HBUF01105838">
    <property type="protein sequence ID" value="CAG6639175.1"/>
    <property type="molecule type" value="Transcribed_RNA"/>
</dbReference>
<dbReference type="EMBL" id="HBUF01671381">
    <property type="protein sequence ID" value="CAG6790513.1"/>
    <property type="molecule type" value="Transcribed_RNA"/>
</dbReference>
<dbReference type="AlphaFoldDB" id="A0A8D8UG33"/>
<dbReference type="PANTHER" id="PTHR13464">
    <property type="entry name" value="TRANSCRIPTIONAL REGULATOR PROTEIN HCNGP"/>
    <property type="match status" value="1"/>
</dbReference>
<dbReference type="InterPro" id="IPR012479">
    <property type="entry name" value="SAP30BP"/>
</dbReference>
<dbReference type="EMBL" id="HBUF01293546">
    <property type="protein sequence ID" value="CAG6689701.1"/>
    <property type="molecule type" value="Transcribed_RNA"/>
</dbReference>
<dbReference type="EMBL" id="HBUF01105837">
    <property type="protein sequence ID" value="CAG6639174.1"/>
    <property type="molecule type" value="Transcribed_RNA"/>
</dbReference>
<dbReference type="EMBL" id="HBUF01341637">
    <property type="protein sequence ID" value="CAG6704386.1"/>
    <property type="molecule type" value="Transcribed_RNA"/>
</dbReference>
<dbReference type="EMBL" id="HBUF01341635">
    <property type="protein sequence ID" value="CAG6704384.1"/>
    <property type="molecule type" value="Transcribed_RNA"/>
</dbReference>